<dbReference type="GO" id="GO:0016020">
    <property type="term" value="C:membrane"/>
    <property type="evidence" value="ECO:0007669"/>
    <property type="project" value="UniProtKB-SubCell"/>
</dbReference>
<dbReference type="Gene3D" id="1.20.120.1770">
    <property type="match status" value="1"/>
</dbReference>
<feature type="transmembrane region" description="Helical" evidence="12">
    <location>
        <begin position="58"/>
        <end position="78"/>
    </location>
</feature>
<name>A0A6J1X2T2_GALME</name>
<feature type="transmembrane region" description="Helical" evidence="12">
    <location>
        <begin position="133"/>
        <end position="153"/>
    </location>
</feature>
<dbReference type="GO" id="GO:0046872">
    <property type="term" value="F:metal ion binding"/>
    <property type="evidence" value="ECO:0007669"/>
    <property type="project" value="UniProtKB-KW"/>
</dbReference>
<keyword evidence="8 12" id="KW-1133">Transmembrane helix</keyword>
<feature type="transmembrane region" description="Helical" evidence="12">
    <location>
        <begin position="159"/>
        <end position="184"/>
    </location>
</feature>
<evidence type="ECO:0000256" key="11">
    <source>
        <dbReference type="ARBA" id="ARBA00024225"/>
    </source>
</evidence>
<evidence type="ECO:0000256" key="1">
    <source>
        <dbReference type="ARBA" id="ARBA00001970"/>
    </source>
</evidence>
<keyword evidence="4" id="KW-0349">Heme</keyword>
<dbReference type="InParanoid" id="A0A6J1X2T2"/>
<dbReference type="KEGG" id="gmw:113521976"/>
<gene>
    <name evidence="15" type="primary">LOC113521976</name>
</gene>
<dbReference type="RefSeq" id="XP_026763475.1">
    <property type="nucleotide sequence ID" value="XM_026907674.3"/>
</dbReference>
<dbReference type="SMART" id="SM00665">
    <property type="entry name" value="B561"/>
    <property type="match status" value="1"/>
</dbReference>
<dbReference type="PANTHER" id="PTHR15422:SF43">
    <property type="entry name" value="ASCORBATE FERRIREDUCTASE (TRANSMEMBRANE)"/>
    <property type="match status" value="1"/>
</dbReference>
<keyword evidence="3" id="KW-0813">Transport</keyword>
<dbReference type="InterPro" id="IPR045150">
    <property type="entry name" value="CYB561D1/2"/>
</dbReference>
<evidence type="ECO:0000256" key="7">
    <source>
        <dbReference type="ARBA" id="ARBA00022982"/>
    </source>
</evidence>
<feature type="transmembrane region" description="Helical" evidence="12">
    <location>
        <begin position="236"/>
        <end position="256"/>
    </location>
</feature>
<feature type="domain" description="Cytochrome b561" evidence="13">
    <location>
        <begin position="58"/>
        <end position="258"/>
    </location>
</feature>
<proteinExistence type="predicted"/>
<evidence type="ECO:0000313" key="14">
    <source>
        <dbReference type="Proteomes" id="UP001652740"/>
    </source>
</evidence>
<evidence type="ECO:0000313" key="15">
    <source>
        <dbReference type="RefSeq" id="XP_026763475.1"/>
    </source>
</evidence>
<dbReference type="AlphaFoldDB" id="A0A6J1X2T2"/>
<keyword evidence="10 12" id="KW-0472">Membrane</keyword>
<feature type="transmembrane region" description="Helical" evidence="12">
    <location>
        <begin position="204"/>
        <end position="224"/>
    </location>
</feature>
<evidence type="ECO:0000256" key="9">
    <source>
        <dbReference type="ARBA" id="ARBA00023004"/>
    </source>
</evidence>
<sequence>MDRPSTSRQSVEKIEVFEVREHVPYQAEVTRAPAAYDEESGIAYDSSWDSAWRAICQLYNLLHHMQVAIVVFCLWHFALTSEPNGAITNLQLHIIFAGTGYQLFLVEAVLTLHRHNSWSFQLSPDAKRIVHGCLQLIGSVFVLAGSFLGLAEVNMTIPTAHGICGVIALGFSLLSFVSGVMALFSAKVRLMVKNGPMKMVHMAVGIFAISMGLVTMAMGFHMPYFSARQGGLSTALIVFVVLNLAYILIQPIVNIISTTKSVM</sequence>
<accession>A0A6J1X2T2</accession>
<dbReference type="PANTHER" id="PTHR15422">
    <property type="entry name" value="OS05G0565100 PROTEIN"/>
    <property type="match status" value="1"/>
</dbReference>
<dbReference type="Proteomes" id="UP001652740">
    <property type="component" value="Unplaced"/>
</dbReference>
<evidence type="ECO:0000256" key="5">
    <source>
        <dbReference type="ARBA" id="ARBA00022692"/>
    </source>
</evidence>
<dbReference type="GO" id="GO:0140571">
    <property type="term" value="F:transmembrane ascorbate ferrireductase activity"/>
    <property type="evidence" value="ECO:0007669"/>
    <property type="project" value="UniProtKB-EC"/>
</dbReference>
<evidence type="ECO:0000256" key="12">
    <source>
        <dbReference type="SAM" id="Phobius"/>
    </source>
</evidence>
<evidence type="ECO:0000256" key="2">
    <source>
        <dbReference type="ARBA" id="ARBA00004141"/>
    </source>
</evidence>
<reference evidence="15" key="1">
    <citation type="submission" date="2025-08" db="UniProtKB">
        <authorList>
            <consortium name="RefSeq"/>
        </authorList>
    </citation>
    <scope>IDENTIFICATION</scope>
    <source>
        <tissue evidence="15">Whole larvae</tissue>
    </source>
</reference>
<comment type="cofactor">
    <cofactor evidence="1">
        <name>heme b</name>
        <dbReference type="ChEBI" id="CHEBI:60344"/>
    </cofactor>
</comment>
<dbReference type="Pfam" id="PF03188">
    <property type="entry name" value="Cytochrom_B561"/>
    <property type="match status" value="1"/>
</dbReference>
<organism evidence="14 15">
    <name type="scientific">Galleria mellonella</name>
    <name type="common">Greater wax moth</name>
    <dbReference type="NCBI Taxonomy" id="7137"/>
    <lineage>
        <taxon>Eukaryota</taxon>
        <taxon>Metazoa</taxon>
        <taxon>Ecdysozoa</taxon>
        <taxon>Arthropoda</taxon>
        <taxon>Hexapoda</taxon>
        <taxon>Insecta</taxon>
        <taxon>Pterygota</taxon>
        <taxon>Neoptera</taxon>
        <taxon>Endopterygota</taxon>
        <taxon>Lepidoptera</taxon>
        <taxon>Glossata</taxon>
        <taxon>Ditrysia</taxon>
        <taxon>Pyraloidea</taxon>
        <taxon>Pyralidae</taxon>
        <taxon>Galleriinae</taxon>
        <taxon>Galleria</taxon>
    </lineage>
</organism>
<evidence type="ECO:0000256" key="3">
    <source>
        <dbReference type="ARBA" id="ARBA00022448"/>
    </source>
</evidence>
<feature type="transmembrane region" description="Helical" evidence="12">
    <location>
        <begin position="90"/>
        <end position="112"/>
    </location>
</feature>
<dbReference type="PROSITE" id="PS50939">
    <property type="entry name" value="CYTOCHROME_B561"/>
    <property type="match status" value="1"/>
</dbReference>
<evidence type="ECO:0000256" key="10">
    <source>
        <dbReference type="ARBA" id="ARBA00023136"/>
    </source>
</evidence>
<evidence type="ECO:0000256" key="4">
    <source>
        <dbReference type="ARBA" id="ARBA00022617"/>
    </source>
</evidence>
<evidence type="ECO:0000259" key="13">
    <source>
        <dbReference type="PROSITE" id="PS50939"/>
    </source>
</evidence>
<dbReference type="GeneID" id="113521976"/>
<keyword evidence="5 12" id="KW-0812">Transmembrane</keyword>
<keyword evidence="7" id="KW-0249">Electron transport</keyword>
<protein>
    <recommendedName>
        <fullName evidence="11">ascorbate ferrireductase (transmembrane)</fullName>
        <ecNumber evidence="11">7.2.1.3</ecNumber>
    </recommendedName>
</protein>
<keyword evidence="6" id="KW-0479">Metal-binding</keyword>
<dbReference type="InterPro" id="IPR006593">
    <property type="entry name" value="Cyt_b561/ferric_Rdtase_TM"/>
</dbReference>
<dbReference type="GO" id="GO:0140575">
    <property type="term" value="F:transmembrane monodehydroascorbate reductase activity"/>
    <property type="evidence" value="ECO:0007669"/>
    <property type="project" value="InterPro"/>
</dbReference>
<comment type="subcellular location">
    <subcellularLocation>
        <location evidence="2">Membrane</location>
        <topology evidence="2">Multi-pass membrane protein</topology>
    </subcellularLocation>
</comment>
<keyword evidence="9" id="KW-0408">Iron</keyword>
<dbReference type="EC" id="7.2.1.3" evidence="11"/>
<evidence type="ECO:0000256" key="8">
    <source>
        <dbReference type="ARBA" id="ARBA00022989"/>
    </source>
</evidence>
<keyword evidence="14" id="KW-1185">Reference proteome</keyword>
<evidence type="ECO:0000256" key="6">
    <source>
        <dbReference type="ARBA" id="ARBA00022723"/>
    </source>
</evidence>
<dbReference type="OrthoDB" id="432881at2759"/>